<proteinExistence type="predicted"/>
<gene>
    <name evidence="1" type="ORF">UW23_C0019G0019</name>
</gene>
<sequence length="158" mass="17783">MAAQKYQPEKIRLLLVAEAPPRAEDRYFYFESVDKQDSLFRYVVRCVLNIEPTREGKAEYLSALKEMGIFLIDLVQDPLGPKDKLIDAADLNSLTSRCKTLQPEAIVLVKTTVYDVAFDSLRSVGLPVVDERIPFPGSGQQLRFVSAFTSALEKIGIR</sequence>
<dbReference type="Proteomes" id="UP000034069">
    <property type="component" value="Unassembled WGS sequence"/>
</dbReference>
<dbReference type="EMBL" id="LCHN01000019">
    <property type="protein sequence ID" value="KKT35270.1"/>
    <property type="molecule type" value="Genomic_DNA"/>
</dbReference>
<reference evidence="1 2" key="1">
    <citation type="journal article" date="2015" name="Nature">
        <title>rRNA introns, odd ribosomes, and small enigmatic genomes across a large radiation of phyla.</title>
        <authorList>
            <person name="Brown C.T."/>
            <person name="Hug L.A."/>
            <person name="Thomas B.C."/>
            <person name="Sharon I."/>
            <person name="Castelle C.J."/>
            <person name="Singh A."/>
            <person name="Wilkins M.J."/>
            <person name="Williams K.H."/>
            <person name="Banfield J.F."/>
        </authorList>
    </citation>
    <scope>NUCLEOTIDE SEQUENCE [LARGE SCALE GENOMIC DNA]</scope>
</reference>
<evidence type="ECO:0000313" key="2">
    <source>
        <dbReference type="Proteomes" id="UP000034069"/>
    </source>
</evidence>
<comment type="caution">
    <text evidence="1">The sequence shown here is derived from an EMBL/GenBank/DDBJ whole genome shotgun (WGS) entry which is preliminary data.</text>
</comment>
<evidence type="ECO:0000313" key="1">
    <source>
        <dbReference type="EMBL" id="KKT35270.1"/>
    </source>
</evidence>
<name>A0A0G1GL57_9BACT</name>
<dbReference type="AlphaFoldDB" id="A0A0G1GL57"/>
<accession>A0A0G1GL57</accession>
<organism evidence="1 2">
    <name type="scientific">Candidatus Collierbacteria bacterium GW2011_GWA1_44_12</name>
    <dbReference type="NCBI Taxonomy" id="1618376"/>
    <lineage>
        <taxon>Bacteria</taxon>
        <taxon>Candidatus Collieribacteriota</taxon>
    </lineage>
</organism>
<protein>
    <submittedName>
        <fullName evidence="1">Uncharacterized protein</fullName>
    </submittedName>
</protein>